<accession>A0AAU7PJD3</accession>
<name>A0AAU7PJD3_9FIRM</name>
<dbReference type="Pfam" id="PF13181">
    <property type="entry name" value="TPR_8"/>
    <property type="match status" value="1"/>
</dbReference>
<feature type="repeat" description="TPR" evidence="1">
    <location>
        <begin position="30"/>
        <end position="63"/>
    </location>
</feature>
<gene>
    <name evidence="2" type="ORF">ABFV83_11410</name>
</gene>
<dbReference type="SMART" id="SM00028">
    <property type="entry name" value="TPR"/>
    <property type="match status" value="3"/>
</dbReference>
<protein>
    <submittedName>
        <fullName evidence="2">Tetratricopeptide repeat protein</fullName>
    </submittedName>
</protein>
<sequence>MKRTLALLITIAVLVTVCAACSKSLEKMSASELLDLGEKYLLEMNYEKAVVCFDQLIKVEPRNPRGYTGLAETYIAKGDTDKAIAVLQDGLGQLPDDHEYLKAAADIYGDMIDIDPRNADVYLGLADVYSALDDKDKAIDILRQGLDELPENEKIAERYYKLLIPEYEIKQTYYTELRADDGVLIWRDESNQPVFLGTGERITSMNAVFKDELPAESTMSDSEWLFESYYSREGYTYEEANNGRVGGSEITWKESYRKNQYLSFVGSSEWDGLGPHGGFDYLGHTFDCGTGKAMKISDLLLIDENQVQETLYNEYIAYQSSRGDDGKFLAEAAQGYDSGSYINYYVESVKEQCNPANAVFWLAEDGVHIYFNQYTFYYAAGASELIIPYTRFDLLRAPFAESQNNRQESYSEPAASMPAAQNIIESFTDDEYKKLSIFLSNFSELEFDNFDAADYADEQLIEFAIWHTYLNNYNAIINVTDSEHYYLKISAGTIFDVVDKYFGISVMHKSVGYIDNPDYWNYGQYQYLFKDGYYYFTGADGEPLKWSEIVEFYDNGDGTFNAVTHEWASHNIPAQYERRKFWEQLIHPDDVLEGAVAGGSHTAVIAPYAYGGKDTYKLLRWTAK</sequence>
<dbReference type="Gene3D" id="1.25.40.10">
    <property type="entry name" value="Tetratricopeptide repeat domain"/>
    <property type="match status" value="1"/>
</dbReference>
<dbReference type="SUPFAM" id="SSF48452">
    <property type="entry name" value="TPR-like"/>
    <property type="match status" value="1"/>
</dbReference>
<dbReference type="RefSeq" id="WP_349943953.1">
    <property type="nucleotide sequence ID" value="NZ_CP157940.1"/>
</dbReference>
<dbReference type="PROSITE" id="PS50005">
    <property type="entry name" value="TPR"/>
    <property type="match status" value="3"/>
</dbReference>
<dbReference type="EMBL" id="CP157940">
    <property type="protein sequence ID" value="XBS52449.1"/>
    <property type="molecule type" value="Genomic_DNA"/>
</dbReference>
<proteinExistence type="predicted"/>
<dbReference type="Pfam" id="PF14559">
    <property type="entry name" value="TPR_19"/>
    <property type="match status" value="1"/>
</dbReference>
<evidence type="ECO:0000313" key="2">
    <source>
        <dbReference type="EMBL" id="XBS52449.1"/>
    </source>
</evidence>
<keyword evidence="1" id="KW-0802">TPR repeat</keyword>
<dbReference type="InterPro" id="IPR011990">
    <property type="entry name" value="TPR-like_helical_dom_sf"/>
</dbReference>
<organism evidence="2">
    <name type="scientific">Lacrimispora sp. BS-2</name>
    <dbReference type="NCBI Taxonomy" id="3151850"/>
    <lineage>
        <taxon>Bacteria</taxon>
        <taxon>Bacillati</taxon>
        <taxon>Bacillota</taxon>
        <taxon>Clostridia</taxon>
        <taxon>Lachnospirales</taxon>
        <taxon>Lachnospiraceae</taxon>
        <taxon>Lacrimispora</taxon>
    </lineage>
</organism>
<dbReference type="PANTHER" id="PTHR12558">
    <property type="entry name" value="CELL DIVISION CYCLE 16,23,27"/>
    <property type="match status" value="1"/>
</dbReference>
<dbReference type="PANTHER" id="PTHR12558:SF13">
    <property type="entry name" value="CELL DIVISION CYCLE PROTEIN 27 HOMOLOG"/>
    <property type="match status" value="1"/>
</dbReference>
<feature type="repeat" description="TPR" evidence="1">
    <location>
        <begin position="64"/>
        <end position="97"/>
    </location>
</feature>
<evidence type="ECO:0000256" key="1">
    <source>
        <dbReference type="PROSITE-ProRule" id="PRU00339"/>
    </source>
</evidence>
<feature type="repeat" description="TPR" evidence="1">
    <location>
        <begin position="119"/>
        <end position="152"/>
    </location>
</feature>
<dbReference type="AlphaFoldDB" id="A0AAU7PJD3"/>
<dbReference type="InterPro" id="IPR019734">
    <property type="entry name" value="TPR_rpt"/>
</dbReference>
<reference evidence="2" key="1">
    <citation type="submission" date="2024-06" db="EMBL/GenBank/DDBJ databases">
        <title>Lacrimispora cavernae sp. nov., a novel anaerobe isolated from bat guano pile inside a cave.</title>
        <authorList>
            <person name="Miller S.L."/>
            <person name="Lu N."/>
            <person name="King J."/>
            <person name="Sankaranarayanan K."/>
            <person name="Lawson P.A."/>
        </authorList>
    </citation>
    <scope>NUCLEOTIDE SEQUENCE</scope>
    <source>
        <strain evidence="2">BS-2</strain>
    </source>
</reference>